<dbReference type="AlphaFoldDB" id="A0A9W7IPK0"/>
<dbReference type="PANTHER" id="PTHR31072:SF15">
    <property type="entry name" value="TRANSCRIPTION FACTOR TCP19-LIKE"/>
    <property type="match status" value="1"/>
</dbReference>
<dbReference type="InterPro" id="IPR017887">
    <property type="entry name" value="TF_TCP_subgr"/>
</dbReference>
<feature type="region of interest" description="Disordered" evidence="6">
    <location>
        <begin position="155"/>
        <end position="185"/>
    </location>
</feature>
<evidence type="ECO:0000256" key="2">
    <source>
        <dbReference type="ARBA" id="ARBA00023015"/>
    </source>
</evidence>
<reference evidence="8" key="1">
    <citation type="submission" date="2023-05" db="EMBL/GenBank/DDBJ databases">
        <title>Genome and transcriptome analyses reveal genes involved in the formation of fine ridges on petal epidermal cells in Hibiscus trionum.</title>
        <authorList>
            <person name="Koshimizu S."/>
            <person name="Masuda S."/>
            <person name="Ishii T."/>
            <person name="Shirasu K."/>
            <person name="Hoshino A."/>
            <person name="Arita M."/>
        </authorList>
    </citation>
    <scope>NUCLEOTIDE SEQUENCE</scope>
    <source>
        <strain evidence="8">Hamamatsu line</strain>
    </source>
</reference>
<dbReference type="OrthoDB" id="1928965at2759"/>
<feature type="region of interest" description="Disordered" evidence="6">
    <location>
        <begin position="1"/>
        <end position="51"/>
    </location>
</feature>
<name>A0A9W7IPK0_HIBTR</name>
<dbReference type="PROSITE" id="PS51369">
    <property type="entry name" value="TCP"/>
    <property type="match status" value="1"/>
</dbReference>
<dbReference type="InterPro" id="IPR005333">
    <property type="entry name" value="Transcription_factor_TCP"/>
</dbReference>
<sequence>MEPVEDGATPNLGTTTANKNGQDSENSASKVLLLKQEPMESDPDRKPHPPLPIGVVPVTMQVQQMAMKFPAPTAKRSYNKDRHTKVEGRGRRIRIPATCAARIFQLTRELGHKSDGETVRWLLEHAEHAIIQATGTGTVPAIAVSVGGTLKIPTTSATNTSNNNNNNSSQIDDGATKKRKRPANSEFCDINDGIPVAVSQQQKQQQLVTQYSGLAPVAPQALVPVWTVGNTGMMVPANAFWMIPQFNTTASGNGVTYQPPSPQLWALSPSLTPVFNMAARPTSSFISTSQTQAVVSDGVSTLAVNTSSSTPTGAAVAKKSTMAPSLSSGGNGSGSSGGKTQMLRDFSLEIYDKQELQFMGRSWNQQQQPVQAASQQ</sequence>
<comment type="caution">
    <text evidence="8">The sequence shown here is derived from an EMBL/GenBank/DDBJ whole genome shotgun (WGS) entry which is preliminary data.</text>
</comment>
<dbReference type="Proteomes" id="UP001165190">
    <property type="component" value="Unassembled WGS sequence"/>
</dbReference>
<gene>
    <name evidence="8" type="ORF">HRI_003704000</name>
</gene>
<dbReference type="Pfam" id="PF03634">
    <property type="entry name" value="TCP"/>
    <property type="match status" value="1"/>
</dbReference>
<evidence type="ECO:0000313" key="9">
    <source>
        <dbReference type="Proteomes" id="UP001165190"/>
    </source>
</evidence>
<keyword evidence="2" id="KW-0805">Transcription regulation</keyword>
<evidence type="ECO:0000256" key="3">
    <source>
        <dbReference type="ARBA" id="ARBA00023125"/>
    </source>
</evidence>
<protein>
    <recommendedName>
        <fullName evidence="7">TCP domain-containing protein</fullName>
    </recommendedName>
</protein>
<evidence type="ECO:0000256" key="6">
    <source>
        <dbReference type="SAM" id="MobiDB-lite"/>
    </source>
</evidence>
<proteinExistence type="predicted"/>
<keyword evidence="3" id="KW-0238">DNA-binding</keyword>
<accession>A0A9W7IPK0</accession>
<feature type="compositionally biased region" description="Polar residues" evidence="6">
    <location>
        <begin position="11"/>
        <end position="29"/>
    </location>
</feature>
<evidence type="ECO:0000259" key="7">
    <source>
        <dbReference type="PROSITE" id="PS51369"/>
    </source>
</evidence>
<dbReference type="GO" id="GO:0043565">
    <property type="term" value="F:sequence-specific DNA binding"/>
    <property type="evidence" value="ECO:0007669"/>
    <property type="project" value="TreeGrafter"/>
</dbReference>
<dbReference type="GO" id="GO:0005634">
    <property type="term" value="C:nucleus"/>
    <property type="evidence" value="ECO:0007669"/>
    <property type="project" value="UniProtKB-SubCell"/>
</dbReference>
<dbReference type="EMBL" id="BSYR01000035">
    <property type="protein sequence ID" value="GMJ00348.1"/>
    <property type="molecule type" value="Genomic_DNA"/>
</dbReference>
<evidence type="ECO:0000313" key="8">
    <source>
        <dbReference type="EMBL" id="GMJ00348.1"/>
    </source>
</evidence>
<organism evidence="8 9">
    <name type="scientific">Hibiscus trionum</name>
    <name type="common">Flower of an hour</name>
    <dbReference type="NCBI Taxonomy" id="183268"/>
    <lineage>
        <taxon>Eukaryota</taxon>
        <taxon>Viridiplantae</taxon>
        <taxon>Streptophyta</taxon>
        <taxon>Embryophyta</taxon>
        <taxon>Tracheophyta</taxon>
        <taxon>Spermatophyta</taxon>
        <taxon>Magnoliopsida</taxon>
        <taxon>eudicotyledons</taxon>
        <taxon>Gunneridae</taxon>
        <taxon>Pentapetalae</taxon>
        <taxon>rosids</taxon>
        <taxon>malvids</taxon>
        <taxon>Malvales</taxon>
        <taxon>Malvaceae</taxon>
        <taxon>Malvoideae</taxon>
        <taxon>Hibiscus</taxon>
    </lineage>
</organism>
<evidence type="ECO:0000256" key="1">
    <source>
        <dbReference type="ARBA" id="ARBA00004123"/>
    </source>
</evidence>
<dbReference type="PANTHER" id="PTHR31072">
    <property type="entry name" value="TRANSCRIPTION FACTOR TCP4-RELATED"/>
    <property type="match status" value="1"/>
</dbReference>
<keyword evidence="5" id="KW-0539">Nucleus</keyword>
<keyword evidence="4" id="KW-0804">Transcription</keyword>
<evidence type="ECO:0000256" key="4">
    <source>
        <dbReference type="ARBA" id="ARBA00023163"/>
    </source>
</evidence>
<evidence type="ECO:0000256" key="5">
    <source>
        <dbReference type="ARBA" id="ARBA00023242"/>
    </source>
</evidence>
<feature type="domain" description="TCP" evidence="7">
    <location>
        <begin position="79"/>
        <end position="133"/>
    </location>
</feature>
<dbReference type="GO" id="GO:0003700">
    <property type="term" value="F:DNA-binding transcription factor activity"/>
    <property type="evidence" value="ECO:0007669"/>
    <property type="project" value="InterPro"/>
</dbReference>
<comment type="subcellular location">
    <subcellularLocation>
        <location evidence="1">Nucleus</location>
    </subcellularLocation>
</comment>
<keyword evidence="9" id="KW-1185">Reference proteome</keyword>
<feature type="compositionally biased region" description="Low complexity" evidence="6">
    <location>
        <begin position="155"/>
        <end position="169"/>
    </location>
</feature>
<feature type="region of interest" description="Disordered" evidence="6">
    <location>
        <begin position="306"/>
        <end position="341"/>
    </location>
</feature>